<sequence length="210" mass="22593">MTGPQTRGRGRPREPEHEELVLTAATQLLLEGGVAACTVEAVSRRSGVSKPTIYRRWPHRTALAIEAFAAHIGRLVPLVETGDSAHDLVQAVAHLAEYYQGRDGTVFAQLVAAAVLEPGTADLLNSRFFAPRRAALRELWERGVARGELDPHVEPDAAIDLLFGPAAFRLLLGHQPVDVDSCVHLARTALQGLILTRPTTPSQAPKTPGG</sequence>
<keyword evidence="3" id="KW-0804">Transcription</keyword>
<reference evidence="6 7" key="1">
    <citation type="submission" date="2020-02" db="EMBL/GenBank/DDBJ databases">
        <title>Acidophilic actinobacteria isolated from forest soil.</title>
        <authorList>
            <person name="Golinska P."/>
        </authorList>
    </citation>
    <scope>NUCLEOTIDE SEQUENCE [LARGE SCALE GENOMIC DNA]</scope>
    <source>
        <strain evidence="6 7">NL8</strain>
    </source>
</reference>
<evidence type="ECO:0000256" key="4">
    <source>
        <dbReference type="PROSITE-ProRule" id="PRU00335"/>
    </source>
</evidence>
<keyword evidence="2 4" id="KW-0238">DNA-binding</keyword>
<dbReference type="EMBL" id="JAAFYZ010000013">
    <property type="protein sequence ID" value="MBS2546406.1"/>
    <property type="molecule type" value="Genomic_DNA"/>
</dbReference>
<dbReference type="PROSITE" id="PS50977">
    <property type="entry name" value="HTH_TETR_2"/>
    <property type="match status" value="1"/>
</dbReference>
<protein>
    <submittedName>
        <fullName evidence="6">TetR/AcrR family transcriptional regulator</fullName>
    </submittedName>
</protein>
<gene>
    <name evidence="6" type="ORF">KGQ19_05955</name>
</gene>
<dbReference type="PANTHER" id="PTHR30055:SF148">
    <property type="entry name" value="TETR-FAMILY TRANSCRIPTIONAL REGULATOR"/>
    <property type="match status" value="1"/>
</dbReference>
<evidence type="ECO:0000313" key="7">
    <source>
        <dbReference type="Proteomes" id="UP000730482"/>
    </source>
</evidence>
<comment type="caution">
    <text evidence="6">The sequence shown here is derived from an EMBL/GenBank/DDBJ whole genome shotgun (WGS) entry which is preliminary data.</text>
</comment>
<feature type="DNA-binding region" description="H-T-H motif" evidence="4">
    <location>
        <begin position="38"/>
        <end position="57"/>
    </location>
</feature>
<dbReference type="InterPro" id="IPR050109">
    <property type="entry name" value="HTH-type_TetR-like_transc_reg"/>
</dbReference>
<dbReference type="Gene3D" id="1.10.357.10">
    <property type="entry name" value="Tetracycline Repressor, domain 2"/>
    <property type="match status" value="1"/>
</dbReference>
<evidence type="ECO:0000256" key="2">
    <source>
        <dbReference type="ARBA" id="ARBA00023125"/>
    </source>
</evidence>
<keyword evidence="7" id="KW-1185">Reference proteome</keyword>
<dbReference type="SUPFAM" id="SSF46689">
    <property type="entry name" value="Homeodomain-like"/>
    <property type="match status" value="1"/>
</dbReference>
<dbReference type="Pfam" id="PF16859">
    <property type="entry name" value="TetR_C_11"/>
    <property type="match status" value="1"/>
</dbReference>
<accession>A0ABS5KJ43</accession>
<dbReference type="Proteomes" id="UP000730482">
    <property type="component" value="Unassembled WGS sequence"/>
</dbReference>
<evidence type="ECO:0000256" key="3">
    <source>
        <dbReference type="ARBA" id="ARBA00023163"/>
    </source>
</evidence>
<evidence type="ECO:0000256" key="1">
    <source>
        <dbReference type="ARBA" id="ARBA00023015"/>
    </source>
</evidence>
<dbReference type="InterPro" id="IPR036271">
    <property type="entry name" value="Tet_transcr_reg_TetR-rel_C_sf"/>
</dbReference>
<proteinExistence type="predicted"/>
<feature type="domain" description="HTH tetR-type" evidence="5">
    <location>
        <begin position="15"/>
        <end position="75"/>
    </location>
</feature>
<dbReference type="Gene3D" id="1.10.10.60">
    <property type="entry name" value="Homeodomain-like"/>
    <property type="match status" value="1"/>
</dbReference>
<dbReference type="Pfam" id="PF00440">
    <property type="entry name" value="TetR_N"/>
    <property type="match status" value="1"/>
</dbReference>
<dbReference type="InterPro" id="IPR011075">
    <property type="entry name" value="TetR_C"/>
</dbReference>
<dbReference type="PRINTS" id="PR00455">
    <property type="entry name" value="HTHTETR"/>
</dbReference>
<dbReference type="RefSeq" id="WP_212008055.1">
    <property type="nucleotide sequence ID" value="NZ_JAAFYZ010000013.1"/>
</dbReference>
<name>A0ABS5KJ43_9ACTN</name>
<evidence type="ECO:0000313" key="6">
    <source>
        <dbReference type="EMBL" id="MBS2546406.1"/>
    </source>
</evidence>
<organism evidence="6 7">
    <name type="scientific">Catenulispora pinistramenti</name>
    <dbReference type="NCBI Taxonomy" id="2705254"/>
    <lineage>
        <taxon>Bacteria</taxon>
        <taxon>Bacillati</taxon>
        <taxon>Actinomycetota</taxon>
        <taxon>Actinomycetes</taxon>
        <taxon>Catenulisporales</taxon>
        <taxon>Catenulisporaceae</taxon>
        <taxon>Catenulispora</taxon>
    </lineage>
</organism>
<evidence type="ECO:0000259" key="5">
    <source>
        <dbReference type="PROSITE" id="PS50977"/>
    </source>
</evidence>
<keyword evidence="1" id="KW-0805">Transcription regulation</keyword>
<dbReference type="SUPFAM" id="SSF48498">
    <property type="entry name" value="Tetracyclin repressor-like, C-terminal domain"/>
    <property type="match status" value="1"/>
</dbReference>
<dbReference type="PANTHER" id="PTHR30055">
    <property type="entry name" value="HTH-TYPE TRANSCRIPTIONAL REGULATOR RUTR"/>
    <property type="match status" value="1"/>
</dbReference>
<dbReference type="InterPro" id="IPR009057">
    <property type="entry name" value="Homeodomain-like_sf"/>
</dbReference>
<dbReference type="InterPro" id="IPR001647">
    <property type="entry name" value="HTH_TetR"/>
</dbReference>